<evidence type="ECO:0000256" key="2">
    <source>
        <dbReference type="ARBA" id="ARBA00004496"/>
    </source>
</evidence>
<evidence type="ECO:0000313" key="13">
    <source>
        <dbReference type="EMBL" id="WOG82741.1"/>
    </source>
</evidence>
<evidence type="ECO:0000256" key="11">
    <source>
        <dbReference type="ARBA" id="ARBA00035113"/>
    </source>
</evidence>
<evidence type="ECO:0000256" key="9">
    <source>
        <dbReference type="ARBA" id="ARBA00022771"/>
    </source>
</evidence>
<comment type="catalytic activity">
    <reaction evidence="1">
        <text>S-ubiquitinyl-[E2 ubiquitin-conjugating enzyme]-L-cysteine + [acceptor protein]-L-lysine = [E2 ubiquitin-conjugating enzyme]-L-cysteine + N(6)-ubiquitinyl-[acceptor protein]-L-lysine.</text>
        <dbReference type="EC" id="2.3.2.27"/>
    </reaction>
</comment>
<dbReference type="Gramene" id="KZN09238">
    <property type="protein sequence ID" value="KZN09238"/>
    <property type="gene ID" value="DCAR_001894"/>
</dbReference>
<keyword evidence="7" id="KW-0808">Transferase</keyword>
<keyword evidence="6" id="KW-0597">Phosphoprotein</keyword>
<dbReference type="GO" id="GO:0072344">
    <property type="term" value="P:rescue of stalled ribosome"/>
    <property type="evidence" value="ECO:0007669"/>
    <property type="project" value="InterPro"/>
</dbReference>
<feature type="region of interest" description="Disordered" evidence="12">
    <location>
        <begin position="754"/>
        <end position="824"/>
    </location>
</feature>
<proteinExistence type="inferred from homology"/>
<evidence type="ECO:0000256" key="4">
    <source>
        <dbReference type="ARBA" id="ARBA00012483"/>
    </source>
</evidence>
<dbReference type="AlphaFoldDB" id="A0A166GQT9"/>
<reference evidence="13" key="1">
    <citation type="journal article" date="2016" name="Nat. Genet.">
        <title>A high-quality carrot genome assembly provides new insights into carotenoid accumulation and asterid genome evolution.</title>
        <authorList>
            <person name="Iorizzo M."/>
            <person name="Ellison S."/>
            <person name="Senalik D."/>
            <person name="Zeng P."/>
            <person name="Satapoomin P."/>
            <person name="Huang J."/>
            <person name="Bowman M."/>
            <person name="Iovene M."/>
            <person name="Sanseverino W."/>
            <person name="Cavagnaro P."/>
            <person name="Yildiz M."/>
            <person name="Macko-Podgorni A."/>
            <person name="Moranska E."/>
            <person name="Grzebelus E."/>
            <person name="Grzebelus D."/>
            <person name="Ashrafi H."/>
            <person name="Zheng Z."/>
            <person name="Cheng S."/>
            <person name="Spooner D."/>
            <person name="Van Deynze A."/>
            <person name="Simon P."/>
        </authorList>
    </citation>
    <scope>NUCLEOTIDE SEQUENCE</scope>
    <source>
        <tissue evidence="13">Leaf</tissue>
    </source>
</reference>
<reference evidence="13" key="2">
    <citation type="submission" date="2022-03" db="EMBL/GenBank/DDBJ databases">
        <title>Draft title - Genomic analysis of global carrot germplasm unveils the trajectory of domestication and the origin of high carotenoid orange carrot.</title>
        <authorList>
            <person name="Iorizzo M."/>
            <person name="Ellison S."/>
            <person name="Senalik D."/>
            <person name="Macko-Podgorni A."/>
            <person name="Grzebelus D."/>
            <person name="Bostan H."/>
            <person name="Rolling W."/>
            <person name="Curaba J."/>
            <person name="Simon P."/>
        </authorList>
    </citation>
    <scope>NUCLEOTIDE SEQUENCE</scope>
    <source>
        <tissue evidence="13">Leaf</tissue>
    </source>
</reference>
<feature type="compositionally biased region" description="Basic residues" evidence="12">
    <location>
        <begin position="770"/>
        <end position="780"/>
    </location>
</feature>
<dbReference type="InterPro" id="IPR057634">
    <property type="entry name" value="PAH_ZNF598/HEL2"/>
</dbReference>
<dbReference type="InterPro" id="IPR044288">
    <property type="entry name" value="ZNF598/HEL2"/>
</dbReference>
<dbReference type="EC" id="2.3.2.27" evidence="4"/>
<evidence type="ECO:0000256" key="8">
    <source>
        <dbReference type="ARBA" id="ARBA00022723"/>
    </source>
</evidence>
<dbReference type="Pfam" id="PF23202">
    <property type="entry name" value="PAH_ZNF598"/>
    <property type="match status" value="1"/>
</dbReference>
<protein>
    <recommendedName>
        <fullName evidence="4">RING-type E3 ubiquitin transferase</fullName>
        <ecNumber evidence="4">2.3.2.27</ecNumber>
    </recommendedName>
</protein>
<dbReference type="Pfam" id="PF23230">
    <property type="entry name" value="zf-C2H2_13"/>
    <property type="match status" value="1"/>
</dbReference>
<dbReference type="GO" id="GO:0005737">
    <property type="term" value="C:cytoplasm"/>
    <property type="evidence" value="ECO:0007669"/>
    <property type="project" value="UniProtKB-SubCell"/>
</dbReference>
<dbReference type="GO" id="GO:0016567">
    <property type="term" value="P:protein ubiquitination"/>
    <property type="evidence" value="ECO:0007669"/>
    <property type="project" value="TreeGrafter"/>
</dbReference>
<dbReference type="GO" id="GO:0061630">
    <property type="term" value="F:ubiquitin protein ligase activity"/>
    <property type="evidence" value="ECO:0007669"/>
    <property type="project" value="UniProtKB-EC"/>
</dbReference>
<feature type="region of interest" description="Disordered" evidence="12">
    <location>
        <begin position="512"/>
        <end position="540"/>
    </location>
</feature>
<comment type="pathway">
    <text evidence="3">Protein modification; protein ubiquitination.</text>
</comment>
<feature type="compositionally biased region" description="Polar residues" evidence="12">
    <location>
        <begin position="406"/>
        <end position="415"/>
    </location>
</feature>
<dbReference type="Proteomes" id="UP000077755">
    <property type="component" value="Chromosome 1"/>
</dbReference>
<evidence type="ECO:0000256" key="3">
    <source>
        <dbReference type="ARBA" id="ARBA00004906"/>
    </source>
</evidence>
<dbReference type="InterPro" id="IPR001841">
    <property type="entry name" value="Znf_RING"/>
</dbReference>
<accession>A0A166GQT9</accession>
<evidence type="ECO:0000256" key="1">
    <source>
        <dbReference type="ARBA" id="ARBA00000900"/>
    </source>
</evidence>
<keyword evidence="10" id="KW-0862">Zinc</keyword>
<feature type="region of interest" description="Disordered" evidence="12">
    <location>
        <begin position="440"/>
        <end position="484"/>
    </location>
</feature>
<feature type="compositionally biased region" description="Polar residues" evidence="12">
    <location>
        <begin position="796"/>
        <end position="811"/>
    </location>
</feature>
<evidence type="ECO:0000256" key="10">
    <source>
        <dbReference type="ARBA" id="ARBA00022833"/>
    </source>
</evidence>
<name>A0A166GQT9_DAUCS</name>
<keyword evidence="14" id="KW-1185">Reference proteome</keyword>
<evidence type="ECO:0000256" key="7">
    <source>
        <dbReference type="ARBA" id="ARBA00022679"/>
    </source>
</evidence>
<keyword evidence="9" id="KW-0863">Zinc-finger</keyword>
<dbReference type="CDD" id="cd16615">
    <property type="entry name" value="RING-HC_ZNF598"/>
    <property type="match status" value="1"/>
</dbReference>
<feature type="region of interest" description="Disordered" evidence="12">
    <location>
        <begin position="373"/>
        <end position="425"/>
    </location>
</feature>
<dbReference type="OMA" id="NAKRNHH"/>
<sequence length="836" mass="92544">MDDSCAVCAETLEWTAYGQCGHREVCSTCVARLRFICDDQNCCICKSNLDTVFVTKAQGDYTSMIRDFSVFPSEPKEGKAGSYWYHEGTHAFFDDPDQYKTVKAMCKLSCIICDKVHQQGNGNTKRYGNFKNIDQLKDHLSCHHKLVMCNLCLEGRKIFICEQKLYTKEQLNQHINTGDSEVDGSEAERGGFMGHPMCEFCRNPFYGENELYTHMSTEHYTCHICQRQHPGHFEYYRNYDELEIHFRGDHMLCEDEGCLAKKFIVFATESEMKRHNAMEHGGRMSRSKRNAVLQIPTSFRYERNTEQDRHRRGRSFHPDHFDIELSRAVQASLEPTNANIHHASSSGFEVLSSIGAAAENDSKFRPLELLSSSREFEPSSSHHHQQGRNARNVPLEESSFPPLPVSTKNNQQNLRSKGKGSGKNTMAARLRRHNNVAVLHSAQAGTRVNLHPTASSSSGSKSRLTTISGHKSSFASSSSSLGKPASESILVRHDNAIPGNRTLADYVSVSAGSDRSSSTVSGSRKVNHSASEPNLLAKGSYSSNADFPPVSLTKTKDSAASNQLLVKVEETKAANKSLVQRIRAGLLFDEDRYTIFKIISGEYRQGVINTGEYVAYVHQFGLSHLLSELAKLCPDAQKQKELLEASKINLVSSSSSETSADMVNRQLKEHKTSRKGKEKLVGVETSINPGVADNLISSAKVLHSGHRPPEEGIEILEKDGYRSMKGKSKVSVADGVTNSGSSIMVPVENTLLNDYTSSSSSKKIGEGNKPRKKTSKFHRVRLGEDSPAALLGLGHSESTPDLSQQKPSQSNERSRKLAVGGVWQNGGGKKLVAILR</sequence>
<organism evidence="13 14">
    <name type="scientific">Daucus carota subsp. sativus</name>
    <name type="common">Carrot</name>
    <dbReference type="NCBI Taxonomy" id="79200"/>
    <lineage>
        <taxon>Eukaryota</taxon>
        <taxon>Viridiplantae</taxon>
        <taxon>Streptophyta</taxon>
        <taxon>Embryophyta</taxon>
        <taxon>Tracheophyta</taxon>
        <taxon>Spermatophyta</taxon>
        <taxon>Magnoliopsida</taxon>
        <taxon>eudicotyledons</taxon>
        <taxon>Gunneridae</taxon>
        <taxon>Pentapetalae</taxon>
        <taxon>asterids</taxon>
        <taxon>campanulids</taxon>
        <taxon>Apiales</taxon>
        <taxon>Apiaceae</taxon>
        <taxon>Apioideae</taxon>
        <taxon>Scandiceae</taxon>
        <taxon>Daucinae</taxon>
        <taxon>Daucus</taxon>
        <taxon>Daucus sect. Daucus</taxon>
    </lineage>
</organism>
<dbReference type="InterPro" id="IPR041888">
    <property type="entry name" value="RING-HC_ZNF598/HEL2"/>
</dbReference>
<dbReference type="Pfam" id="PF25447">
    <property type="entry name" value="RING_ZNF598"/>
    <property type="match status" value="1"/>
</dbReference>
<dbReference type="EMBL" id="CP093343">
    <property type="protein sequence ID" value="WOG82741.1"/>
    <property type="molecule type" value="Genomic_DNA"/>
</dbReference>
<dbReference type="PROSITE" id="PS00028">
    <property type="entry name" value="ZINC_FINGER_C2H2_1"/>
    <property type="match status" value="1"/>
</dbReference>
<evidence type="ECO:0000256" key="5">
    <source>
        <dbReference type="ARBA" id="ARBA00022490"/>
    </source>
</evidence>
<comment type="subcellular location">
    <subcellularLocation>
        <location evidence="2">Cytoplasm</location>
    </subcellularLocation>
</comment>
<dbReference type="InterPro" id="IPR013087">
    <property type="entry name" value="Znf_C2H2_type"/>
</dbReference>
<dbReference type="GO" id="GO:0043022">
    <property type="term" value="F:ribosome binding"/>
    <property type="evidence" value="ECO:0007669"/>
    <property type="project" value="TreeGrafter"/>
</dbReference>
<dbReference type="InterPro" id="IPR056437">
    <property type="entry name" value="Znf-C2H2_ZNF598/HEL2"/>
</dbReference>
<dbReference type="PROSITE" id="PS50089">
    <property type="entry name" value="ZF_RING_2"/>
    <property type="match status" value="1"/>
</dbReference>
<dbReference type="PANTHER" id="PTHR22938">
    <property type="entry name" value="ZINC FINGER PROTEIN 598"/>
    <property type="match status" value="1"/>
</dbReference>
<keyword evidence="5" id="KW-0963">Cytoplasm</keyword>
<feature type="compositionally biased region" description="Low complexity" evidence="12">
    <location>
        <begin position="512"/>
        <end position="524"/>
    </location>
</feature>
<evidence type="ECO:0000313" key="14">
    <source>
        <dbReference type="Proteomes" id="UP000077755"/>
    </source>
</evidence>
<dbReference type="OrthoDB" id="3838338at2759"/>
<feature type="compositionally biased region" description="Low complexity" evidence="12">
    <location>
        <begin position="453"/>
        <end position="484"/>
    </location>
</feature>
<evidence type="ECO:0000256" key="12">
    <source>
        <dbReference type="SAM" id="MobiDB-lite"/>
    </source>
</evidence>
<dbReference type="PANTHER" id="PTHR22938:SF0">
    <property type="entry name" value="E3 UBIQUITIN-PROTEIN LIGASE ZNF598"/>
    <property type="match status" value="1"/>
</dbReference>
<dbReference type="KEGG" id="dcr:108205290"/>
<evidence type="ECO:0000256" key="6">
    <source>
        <dbReference type="ARBA" id="ARBA00022553"/>
    </source>
</evidence>
<dbReference type="SMART" id="SM00355">
    <property type="entry name" value="ZnF_C2H2"/>
    <property type="match status" value="4"/>
</dbReference>
<keyword evidence="8" id="KW-0479">Metal-binding</keyword>
<gene>
    <name evidence="13" type="ORF">DCAR_0101909</name>
</gene>
<dbReference type="GO" id="GO:0008270">
    <property type="term" value="F:zinc ion binding"/>
    <property type="evidence" value="ECO:0007669"/>
    <property type="project" value="UniProtKB-KW"/>
</dbReference>
<comment type="similarity">
    <text evidence="11">Belongs to the ZNF598/HEL2 family.</text>
</comment>